<dbReference type="PANTHER" id="PTHR30146">
    <property type="entry name" value="LACI-RELATED TRANSCRIPTIONAL REPRESSOR"/>
    <property type="match status" value="1"/>
</dbReference>
<sequence>MDGKKKINYVEMAEKLGVSRTTISRAMSGKGRIGENTRKMIRDYAVNVCGYPDLFSEGRKSKTNNIALVIPNNWRLIDLPFFQRCMIGITEIAMVNDYDTIIIMTGDRDIGSLERIVNSRKVDGFVLARTYVDDVFVKYLKGVNMPFVTLGSIDDPEVVQIDNDHEEACRDMVSTMVLKGMRKIAMIGNNRSHIVTNARFNGYCSGLEDNHIGVNPDYVFLDVHNKLKAEKIVDEIIMKKIDGILCMDDTLCRWILTKLRREHIRVPGQIKVASCYDSEVLEDYTPSITSIRFDAIELGSVACKVLLDLINGNKVDVRTLLGYEIIFRESTK</sequence>
<dbReference type="OrthoDB" id="4810at2"/>
<dbReference type="STRING" id="1469948.GCA_000732725_02171"/>
<dbReference type="SUPFAM" id="SSF47413">
    <property type="entry name" value="lambda repressor-like DNA-binding domains"/>
    <property type="match status" value="1"/>
</dbReference>
<dbReference type="GO" id="GO:0000976">
    <property type="term" value="F:transcription cis-regulatory region binding"/>
    <property type="evidence" value="ECO:0007669"/>
    <property type="project" value="TreeGrafter"/>
</dbReference>
<evidence type="ECO:0000256" key="3">
    <source>
        <dbReference type="ARBA" id="ARBA00023163"/>
    </source>
</evidence>
<dbReference type="GO" id="GO:0003700">
    <property type="term" value="F:DNA-binding transcription factor activity"/>
    <property type="evidence" value="ECO:0007669"/>
    <property type="project" value="TreeGrafter"/>
</dbReference>
<dbReference type="Gene3D" id="3.40.50.2300">
    <property type="match status" value="2"/>
</dbReference>
<dbReference type="PANTHER" id="PTHR30146:SF109">
    <property type="entry name" value="HTH-TYPE TRANSCRIPTIONAL REGULATOR GALS"/>
    <property type="match status" value="1"/>
</dbReference>
<dbReference type="InterPro" id="IPR010982">
    <property type="entry name" value="Lambda_DNA-bd_dom_sf"/>
</dbReference>
<proteinExistence type="predicted"/>
<keyword evidence="1" id="KW-0805">Transcription regulation</keyword>
<dbReference type="RefSeq" id="WP_031390861.1">
    <property type="nucleotide sequence ID" value="NZ_JPNB01000002.1"/>
</dbReference>
<name>A0A4R1QW72_9FIRM</name>
<evidence type="ECO:0000259" key="4">
    <source>
        <dbReference type="SMART" id="SM00354"/>
    </source>
</evidence>
<dbReference type="Pfam" id="PF13377">
    <property type="entry name" value="Peripla_BP_3"/>
    <property type="match status" value="1"/>
</dbReference>
<dbReference type="SMART" id="SM00354">
    <property type="entry name" value="HTH_LACI"/>
    <property type="match status" value="1"/>
</dbReference>
<evidence type="ECO:0000313" key="6">
    <source>
        <dbReference type="Proteomes" id="UP000295718"/>
    </source>
</evidence>
<dbReference type="CDD" id="cd01392">
    <property type="entry name" value="HTH_LacI"/>
    <property type="match status" value="1"/>
</dbReference>
<accession>A0A4R1QW72</accession>
<keyword evidence="6" id="KW-1185">Reference proteome</keyword>
<dbReference type="AlphaFoldDB" id="A0A4R1QW72"/>
<organism evidence="5 6">
    <name type="scientific">Kineothrix alysoides</name>
    <dbReference type="NCBI Taxonomy" id="1469948"/>
    <lineage>
        <taxon>Bacteria</taxon>
        <taxon>Bacillati</taxon>
        <taxon>Bacillota</taxon>
        <taxon>Clostridia</taxon>
        <taxon>Lachnospirales</taxon>
        <taxon>Lachnospiraceae</taxon>
        <taxon>Kineothrix</taxon>
    </lineage>
</organism>
<evidence type="ECO:0000256" key="1">
    <source>
        <dbReference type="ARBA" id="ARBA00023015"/>
    </source>
</evidence>
<dbReference type="InterPro" id="IPR000843">
    <property type="entry name" value="HTH_LacI"/>
</dbReference>
<dbReference type="EMBL" id="SLUO01000007">
    <property type="protein sequence ID" value="TCL57937.1"/>
    <property type="molecule type" value="Genomic_DNA"/>
</dbReference>
<dbReference type="SUPFAM" id="SSF53822">
    <property type="entry name" value="Periplasmic binding protein-like I"/>
    <property type="match status" value="1"/>
</dbReference>
<evidence type="ECO:0000256" key="2">
    <source>
        <dbReference type="ARBA" id="ARBA00023125"/>
    </source>
</evidence>
<keyword evidence="3" id="KW-0804">Transcription</keyword>
<reference evidence="5 6" key="1">
    <citation type="submission" date="2019-03" db="EMBL/GenBank/DDBJ databases">
        <title>Genomic Encyclopedia of Type Strains, Phase IV (KMG-IV): sequencing the most valuable type-strain genomes for metagenomic binning, comparative biology and taxonomic classification.</title>
        <authorList>
            <person name="Goeker M."/>
        </authorList>
    </citation>
    <scope>NUCLEOTIDE SEQUENCE [LARGE SCALE GENOMIC DNA]</scope>
    <source>
        <strain evidence="5 6">DSM 100556</strain>
    </source>
</reference>
<dbReference type="Gene3D" id="1.10.260.40">
    <property type="entry name" value="lambda repressor-like DNA-binding domains"/>
    <property type="match status" value="1"/>
</dbReference>
<evidence type="ECO:0000313" key="5">
    <source>
        <dbReference type="EMBL" id="TCL57937.1"/>
    </source>
</evidence>
<dbReference type="InterPro" id="IPR028082">
    <property type="entry name" value="Peripla_BP_I"/>
</dbReference>
<keyword evidence="2" id="KW-0238">DNA-binding</keyword>
<dbReference type="Proteomes" id="UP000295718">
    <property type="component" value="Unassembled WGS sequence"/>
</dbReference>
<protein>
    <submittedName>
        <fullName evidence="5">LacI family transcriptional regulator</fullName>
    </submittedName>
</protein>
<gene>
    <name evidence="5" type="ORF">EDD76_10751</name>
</gene>
<dbReference type="InterPro" id="IPR046335">
    <property type="entry name" value="LacI/GalR-like_sensor"/>
</dbReference>
<comment type="caution">
    <text evidence="5">The sequence shown here is derived from an EMBL/GenBank/DDBJ whole genome shotgun (WGS) entry which is preliminary data.</text>
</comment>
<feature type="domain" description="HTH lacI-type" evidence="4">
    <location>
        <begin position="6"/>
        <end position="75"/>
    </location>
</feature>